<dbReference type="EMBL" id="SHKM01000001">
    <property type="protein sequence ID" value="RZT89642.1"/>
    <property type="molecule type" value="Genomic_DNA"/>
</dbReference>
<sequence length="1279" mass="140519">MGNLATRMRRKIESLPLKIKAALFCALIFALGMGSLAYYVADALRRDSVVLIGQEQKTGADFLARTLEAELRLRLDVIDGLARHLVAQSLNSPRQIQTFLNEQTVASRIFSRDIYFIAANGIRTAEYPQRGHVGTPYNDSSYFISIRDTRKPAIRVWFGRFAKKPVLLVAVPVIAADGTFLGALCGADVIAPGSPLHLTDEVHNGQSGGFHVYALDQGIFAASTDPTRVLEKLPAPGINPLLDRRLKGYIGPGQTVDSKGLEIISAAAMVPTANWMVVSYLPTREAFAPLERATKRIYSGAALITLLVALLVWLGVRRSLAPLERAARQIGETGAGHIPLEPVEVQGSGEIRMLLQNFNLLQQHIAAQNETIRRERDHLEVLVEERTAELVELAKSLRDANQEQQAVFDGTRIGIVLTRDRIIRRCNRTIEEILGYEPGEILEQSTRIWYPDEATFLAVGERVREGLARHGYFREELELVRKDGSRFWGRIMAQVIDRNAPEKGMAGTVEDIGEERRILAEMAQAKALAEAAAQAKADFLANMSHEIRTPMNAVIGMTHLALKTDLDERQREYLRKIQHSSQHLLGIINDILDFSKSEAGKLHIEQIDFDLEKVLEDVSSLMSERATSKGLEFVIEMADEVPRHLVGDPLRIGQVLINYASNAVKFTERGEVAIHVGLEEDQGQEVLLRFAVHDTGIGIKAGELPTLFNSFQQADSSTTRKYGGTGLGLVIAKRLAELMDGQVGAESEPGRGSTFWFTARLGRSSTARHRAPPRPDLRTRRLLVVDDHDHARDVVCDMLRSMSFQVSDTDSGNRCLAELQRASAAGEPYDIVFLDWQMPEMDGLATAREIRRLELPQPPLVLMITAYGRDELARSAGESGLQGIEEILIKPVSPSQLFNTVMRILDHEDGPHSAADPEALPDLAPLAGLRVLLVEDNQLNQEVASEFLAGANMVVDVADDGASALEKVRQQRYDVILMDMQMPVMDGIAATREIRRQFPAAVLPILAMTANAMEQDRERCLAAGMNDHIAKPVDPRDLLGKLLKWLAPGAPLVAPQAAAPLPGTVTPTPPVAAPAKADRQPFAGIPGLDATLGLHQALDREGLYLRLMDKFVSGQRDAPQRLARAIDAGDWVGAEREAHTLKGVSAQIGAMPLRDLAEGLEHAIRQRDPPDLLQDLLGKIADSLPPLVDAIAAVLATQEVPAAKATVNWMQVEEVCARLAQQLANDDFACEKLLDEHEALLHGALGEDFPPLARAVRDFDFTQAQARLQALAASHRLKL</sequence>
<dbReference type="Pfam" id="PF02518">
    <property type="entry name" value="HATPase_c"/>
    <property type="match status" value="1"/>
</dbReference>
<proteinExistence type="predicted"/>
<feature type="modified residue" description="4-aspartylphosphate" evidence="15">
    <location>
        <position position="979"/>
    </location>
</feature>
<dbReference type="InterPro" id="IPR000700">
    <property type="entry name" value="PAS-assoc_C"/>
</dbReference>
<feature type="domain" description="Response regulatory" evidence="18">
    <location>
        <begin position="781"/>
        <end position="905"/>
    </location>
</feature>
<feature type="transmembrane region" description="Helical" evidence="16">
    <location>
        <begin position="21"/>
        <end position="41"/>
    </location>
</feature>
<evidence type="ECO:0000256" key="12">
    <source>
        <dbReference type="ARBA" id="ARBA00023012"/>
    </source>
</evidence>
<evidence type="ECO:0000259" key="17">
    <source>
        <dbReference type="PROSITE" id="PS50109"/>
    </source>
</evidence>
<evidence type="ECO:0000256" key="7">
    <source>
        <dbReference type="ARBA" id="ARBA00022692"/>
    </source>
</evidence>
<keyword evidence="4" id="KW-1003">Cell membrane</keyword>
<dbReference type="PROSITE" id="PS50109">
    <property type="entry name" value="HIS_KIN"/>
    <property type="match status" value="1"/>
</dbReference>
<evidence type="ECO:0000256" key="9">
    <source>
        <dbReference type="ARBA" id="ARBA00022777"/>
    </source>
</evidence>
<evidence type="ECO:0000313" key="22">
    <source>
        <dbReference type="EMBL" id="RZT89642.1"/>
    </source>
</evidence>
<dbReference type="CDD" id="cd00088">
    <property type="entry name" value="HPT"/>
    <property type="match status" value="1"/>
</dbReference>
<evidence type="ECO:0000259" key="20">
    <source>
        <dbReference type="PROSITE" id="PS50885"/>
    </source>
</evidence>
<dbReference type="CDD" id="cd12914">
    <property type="entry name" value="PDC1_DGC_like"/>
    <property type="match status" value="1"/>
</dbReference>
<dbReference type="PANTHER" id="PTHR45339">
    <property type="entry name" value="HYBRID SIGNAL TRANSDUCTION HISTIDINE KINASE J"/>
    <property type="match status" value="1"/>
</dbReference>
<dbReference type="SUPFAM" id="SSF55785">
    <property type="entry name" value="PYP-like sensor domain (PAS domain)"/>
    <property type="match status" value="1"/>
</dbReference>
<evidence type="ECO:0000256" key="4">
    <source>
        <dbReference type="ARBA" id="ARBA00022475"/>
    </source>
</evidence>
<evidence type="ECO:0000256" key="11">
    <source>
        <dbReference type="ARBA" id="ARBA00022989"/>
    </source>
</evidence>
<feature type="domain" description="Response regulatory" evidence="18">
    <location>
        <begin position="930"/>
        <end position="1046"/>
    </location>
</feature>
<keyword evidence="23" id="KW-1185">Reference proteome</keyword>
<dbReference type="PANTHER" id="PTHR45339:SF1">
    <property type="entry name" value="HYBRID SIGNAL TRANSDUCTION HISTIDINE KINASE J"/>
    <property type="match status" value="1"/>
</dbReference>
<dbReference type="SMART" id="SM00091">
    <property type="entry name" value="PAS"/>
    <property type="match status" value="1"/>
</dbReference>
<feature type="domain" description="HPt" evidence="21">
    <location>
        <begin position="1100"/>
        <end position="1194"/>
    </location>
</feature>
<evidence type="ECO:0000313" key="23">
    <source>
        <dbReference type="Proteomes" id="UP000292136"/>
    </source>
</evidence>
<evidence type="ECO:0000256" key="15">
    <source>
        <dbReference type="PROSITE-ProRule" id="PRU00169"/>
    </source>
</evidence>
<dbReference type="InterPro" id="IPR008207">
    <property type="entry name" value="Sig_transdc_His_kin_Hpt_dom"/>
</dbReference>
<dbReference type="Pfam" id="PF01627">
    <property type="entry name" value="Hpt"/>
    <property type="match status" value="1"/>
</dbReference>
<dbReference type="CDD" id="cd00082">
    <property type="entry name" value="HisKA"/>
    <property type="match status" value="1"/>
</dbReference>
<comment type="subcellular location">
    <subcellularLocation>
        <location evidence="2">Cell membrane</location>
        <topology evidence="2">Multi-pass membrane protein</topology>
    </subcellularLocation>
</comment>
<dbReference type="Gene3D" id="3.40.50.2300">
    <property type="match status" value="2"/>
</dbReference>
<feature type="modified residue" description="4-aspartylphosphate" evidence="15">
    <location>
        <position position="835"/>
    </location>
</feature>
<feature type="modified residue" description="Phosphohistidine" evidence="14">
    <location>
        <position position="1139"/>
    </location>
</feature>
<evidence type="ECO:0000256" key="3">
    <source>
        <dbReference type="ARBA" id="ARBA00012438"/>
    </source>
</evidence>
<gene>
    <name evidence="22" type="ORF">EV678_0435</name>
</gene>
<comment type="catalytic activity">
    <reaction evidence="1">
        <text>ATP + protein L-histidine = ADP + protein N-phospho-L-histidine.</text>
        <dbReference type="EC" id="2.7.13.3"/>
    </reaction>
</comment>
<comment type="caution">
    <text evidence="22">The sequence shown here is derived from an EMBL/GenBank/DDBJ whole genome shotgun (WGS) entry which is preliminary data.</text>
</comment>
<dbReference type="Gene3D" id="6.10.340.10">
    <property type="match status" value="1"/>
</dbReference>
<keyword evidence="11 16" id="KW-1133">Transmembrane helix</keyword>
<dbReference type="InterPro" id="IPR036097">
    <property type="entry name" value="HisK_dim/P_sf"/>
</dbReference>
<dbReference type="Pfam" id="PF13426">
    <property type="entry name" value="PAS_9"/>
    <property type="match status" value="1"/>
</dbReference>
<accession>A0ABY0IPZ2</accession>
<keyword evidence="8" id="KW-0547">Nucleotide-binding</keyword>
<keyword evidence="10" id="KW-0067">ATP-binding</keyword>
<evidence type="ECO:0000256" key="1">
    <source>
        <dbReference type="ARBA" id="ARBA00000085"/>
    </source>
</evidence>
<dbReference type="InterPro" id="IPR001789">
    <property type="entry name" value="Sig_transdc_resp-reg_receiver"/>
</dbReference>
<dbReference type="InterPro" id="IPR003660">
    <property type="entry name" value="HAMP_dom"/>
</dbReference>
<dbReference type="SUPFAM" id="SSF47384">
    <property type="entry name" value="Homodimeric domain of signal transducing histidine kinase"/>
    <property type="match status" value="1"/>
</dbReference>
<keyword evidence="13 16" id="KW-0472">Membrane</keyword>
<evidence type="ECO:0000259" key="19">
    <source>
        <dbReference type="PROSITE" id="PS50113"/>
    </source>
</evidence>
<dbReference type="InterPro" id="IPR004358">
    <property type="entry name" value="Sig_transdc_His_kin-like_C"/>
</dbReference>
<dbReference type="CDD" id="cd16922">
    <property type="entry name" value="HATPase_EvgS-ArcB-TorS-like"/>
    <property type="match status" value="1"/>
</dbReference>
<evidence type="ECO:0000256" key="14">
    <source>
        <dbReference type="PROSITE-ProRule" id="PRU00110"/>
    </source>
</evidence>
<evidence type="ECO:0000256" key="10">
    <source>
        <dbReference type="ARBA" id="ARBA00022840"/>
    </source>
</evidence>
<dbReference type="PRINTS" id="PR00344">
    <property type="entry name" value="BCTRLSENSOR"/>
</dbReference>
<dbReference type="Pfam" id="PF00512">
    <property type="entry name" value="HisKA"/>
    <property type="match status" value="1"/>
</dbReference>
<dbReference type="InterPro" id="IPR011006">
    <property type="entry name" value="CheY-like_superfamily"/>
</dbReference>
<name>A0ABY0IPZ2_9RHOO</name>
<evidence type="ECO:0000256" key="8">
    <source>
        <dbReference type="ARBA" id="ARBA00022741"/>
    </source>
</evidence>
<dbReference type="EC" id="2.7.13.3" evidence="3"/>
<dbReference type="Gene3D" id="1.20.120.160">
    <property type="entry name" value="HPT domain"/>
    <property type="match status" value="1"/>
</dbReference>
<evidence type="ECO:0000256" key="16">
    <source>
        <dbReference type="SAM" id="Phobius"/>
    </source>
</evidence>
<keyword evidence="5 15" id="KW-0597">Phosphoprotein</keyword>
<dbReference type="CDD" id="cd00130">
    <property type="entry name" value="PAS"/>
    <property type="match status" value="1"/>
</dbReference>
<evidence type="ECO:0000259" key="18">
    <source>
        <dbReference type="PROSITE" id="PS50110"/>
    </source>
</evidence>
<dbReference type="InterPro" id="IPR035965">
    <property type="entry name" value="PAS-like_dom_sf"/>
</dbReference>
<dbReference type="PROSITE" id="PS50110">
    <property type="entry name" value="RESPONSE_REGULATORY"/>
    <property type="match status" value="2"/>
</dbReference>
<dbReference type="SMART" id="SM00073">
    <property type="entry name" value="HPT"/>
    <property type="match status" value="1"/>
</dbReference>
<dbReference type="SUPFAM" id="SSF52172">
    <property type="entry name" value="CheY-like"/>
    <property type="match status" value="2"/>
</dbReference>
<organism evidence="22 23">
    <name type="scientific">Azospira oryzae</name>
    <dbReference type="NCBI Taxonomy" id="146939"/>
    <lineage>
        <taxon>Bacteria</taxon>
        <taxon>Pseudomonadati</taxon>
        <taxon>Pseudomonadota</taxon>
        <taxon>Betaproteobacteria</taxon>
        <taxon>Rhodocyclales</taxon>
        <taxon>Rhodocyclaceae</taxon>
        <taxon>Azospira</taxon>
    </lineage>
</organism>
<feature type="domain" description="HAMP" evidence="20">
    <location>
        <begin position="317"/>
        <end position="370"/>
    </location>
</feature>
<dbReference type="SUPFAM" id="SSF47226">
    <property type="entry name" value="Histidine-containing phosphotransfer domain, HPT domain"/>
    <property type="match status" value="1"/>
</dbReference>
<dbReference type="InterPro" id="IPR003661">
    <property type="entry name" value="HisK_dim/P_dom"/>
</dbReference>
<dbReference type="InterPro" id="IPR003594">
    <property type="entry name" value="HATPase_dom"/>
</dbReference>
<evidence type="ECO:0000256" key="5">
    <source>
        <dbReference type="ARBA" id="ARBA00022553"/>
    </source>
</evidence>
<dbReference type="SMART" id="SM00388">
    <property type="entry name" value="HisKA"/>
    <property type="match status" value="1"/>
</dbReference>
<keyword evidence="6" id="KW-0808">Transferase</keyword>
<dbReference type="Pfam" id="PF00072">
    <property type="entry name" value="Response_reg"/>
    <property type="match status" value="2"/>
</dbReference>
<dbReference type="PROSITE" id="PS50113">
    <property type="entry name" value="PAC"/>
    <property type="match status" value="1"/>
</dbReference>
<dbReference type="InterPro" id="IPR005467">
    <property type="entry name" value="His_kinase_dom"/>
</dbReference>
<dbReference type="NCBIfam" id="TIGR00229">
    <property type="entry name" value="sensory_box"/>
    <property type="match status" value="1"/>
</dbReference>
<feature type="domain" description="PAC" evidence="19">
    <location>
        <begin position="473"/>
        <end position="524"/>
    </location>
</feature>
<evidence type="ECO:0000256" key="6">
    <source>
        <dbReference type="ARBA" id="ARBA00022679"/>
    </source>
</evidence>
<dbReference type="CDD" id="cd17546">
    <property type="entry name" value="REC_hyHK_CKI1_RcsC-like"/>
    <property type="match status" value="2"/>
</dbReference>
<evidence type="ECO:0000256" key="13">
    <source>
        <dbReference type="ARBA" id="ARBA00023136"/>
    </source>
</evidence>
<dbReference type="Gene3D" id="1.10.287.130">
    <property type="match status" value="1"/>
</dbReference>
<dbReference type="Gene3D" id="3.30.450.20">
    <property type="entry name" value="PAS domain"/>
    <property type="match status" value="2"/>
</dbReference>
<dbReference type="SMART" id="SM00448">
    <property type="entry name" value="REC"/>
    <property type="match status" value="2"/>
</dbReference>
<dbReference type="Gene3D" id="3.30.565.10">
    <property type="entry name" value="Histidine kinase-like ATPase, C-terminal domain"/>
    <property type="match status" value="1"/>
</dbReference>
<dbReference type="SUPFAM" id="SSF55874">
    <property type="entry name" value="ATPase domain of HSP90 chaperone/DNA topoisomerase II/histidine kinase"/>
    <property type="match status" value="1"/>
</dbReference>
<dbReference type="Proteomes" id="UP000292136">
    <property type="component" value="Unassembled WGS sequence"/>
</dbReference>
<feature type="domain" description="Histidine kinase" evidence="17">
    <location>
        <begin position="542"/>
        <end position="763"/>
    </location>
</feature>
<reference evidence="22 23" key="1">
    <citation type="submission" date="2019-02" db="EMBL/GenBank/DDBJ databases">
        <title>Genomic Encyclopedia of Type Strains, Phase IV (KMG-IV): sequencing the most valuable type-strain genomes for metagenomic binning, comparative biology and taxonomic classification.</title>
        <authorList>
            <person name="Goeker M."/>
        </authorList>
    </citation>
    <scope>NUCLEOTIDE SEQUENCE [LARGE SCALE GENOMIC DNA]</scope>
    <source>
        <strain evidence="22 23">DSM 21223</strain>
    </source>
</reference>
<dbReference type="PROSITE" id="PS50894">
    <property type="entry name" value="HPT"/>
    <property type="match status" value="1"/>
</dbReference>
<keyword evidence="12" id="KW-0902">Two-component regulatory system</keyword>
<dbReference type="InterPro" id="IPR036641">
    <property type="entry name" value="HPT_dom_sf"/>
</dbReference>
<dbReference type="InterPro" id="IPR000014">
    <property type="entry name" value="PAS"/>
</dbReference>
<keyword evidence="9" id="KW-0418">Kinase</keyword>
<evidence type="ECO:0000256" key="2">
    <source>
        <dbReference type="ARBA" id="ARBA00004651"/>
    </source>
</evidence>
<dbReference type="SMART" id="SM00387">
    <property type="entry name" value="HATPase_c"/>
    <property type="match status" value="1"/>
</dbReference>
<protein>
    <recommendedName>
        <fullName evidence="3">histidine kinase</fullName>
        <ecNumber evidence="3">2.7.13.3</ecNumber>
    </recommendedName>
</protein>
<evidence type="ECO:0000259" key="21">
    <source>
        <dbReference type="PROSITE" id="PS50894"/>
    </source>
</evidence>
<keyword evidence="7 16" id="KW-0812">Transmembrane</keyword>
<dbReference type="InterPro" id="IPR036890">
    <property type="entry name" value="HATPase_C_sf"/>
</dbReference>
<dbReference type="PROSITE" id="PS50885">
    <property type="entry name" value="HAMP"/>
    <property type="match status" value="1"/>
</dbReference>